<dbReference type="GO" id="GO:0070401">
    <property type="term" value="F:NADP+ binding"/>
    <property type="evidence" value="ECO:0007669"/>
    <property type="project" value="UniProtKB-ARBA"/>
</dbReference>
<feature type="domain" description="DHFR" evidence="10">
    <location>
        <begin position="3"/>
        <end position="167"/>
    </location>
</feature>
<dbReference type="UniPathway" id="UPA00077">
    <property type="reaction ID" value="UER00158"/>
</dbReference>
<evidence type="ECO:0000259" key="10">
    <source>
        <dbReference type="PROSITE" id="PS51330"/>
    </source>
</evidence>
<reference evidence="11 12" key="1">
    <citation type="submission" date="2016-03" db="EMBL/GenBank/DDBJ databases">
        <title>Genome sequence of Nesiotobacter sp. nov., a moderately halophilic alphaproteobacterium isolated from the Yellow Sea, China.</title>
        <authorList>
            <person name="Zhang G."/>
            <person name="Zhang R."/>
        </authorList>
    </citation>
    <scope>NUCLEOTIDE SEQUENCE [LARGE SCALE GENOMIC DNA]</scope>
    <source>
        <strain evidence="11 12">WB1-6</strain>
    </source>
</reference>
<dbReference type="RefSeq" id="WP_028480127.1">
    <property type="nucleotide sequence ID" value="NZ_LVVZ01000005.1"/>
</dbReference>
<evidence type="ECO:0000256" key="4">
    <source>
        <dbReference type="ARBA" id="ARBA00022563"/>
    </source>
</evidence>
<dbReference type="Proteomes" id="UP000185783">
    <property type="component" value="Unassembled WGS sequence"/>
</dbReference>
<comment type="catalytic activity">
    <reaction evidence="8">
        <text>(6S)-5,6,7,8-tetrahydrofolate + NADP(+) = 7,8-dihydrofolate + NADPH + H(+)</text>
        <dbReference type="Rhea" id="RHEA:15009"/>
        <dbReference type="ChEBI" id="CHEBI:15378"/>
        <dbReference type="ChEBI" id="CHEBI:57451"/>
        <dbReference type="ChEBI" id="CHEBI:57453"/>
        <dbReference type="ChEBI" id="CHEBI:57783"/>
        <dbReference type="ChEBI" id="CHEBI:58349"/>
        <dbReference type="EC" id="1.5.1.3"/>
    </reaction>
</comment>
<gene>
    <name evidence="11" type="ORF">A3843_03330</name>
</gene>
<comment type="similarity">
    <text evidence="2 8 9">Belongs to the dihydrofolate reductase family.</text>
</comment>
<evidence type="ECO:0000256" key="7">
    <source>
        <dbReference type="ARBA" id="ARBA00025067"/>
    </source>
</evidence>
<dbReference type="PRINTS" id="PR00070">
    <property type="entry name" value="DHFR"/>
</dbReference>
<dbReference type="InterPro" id="IPR001796">
    <property type="entry name" value="DHFR_dom"/>
</dbReference>
<name>A0A1U7JL04_9HYPH</name>
<dbReference type="PANTHER" id="PTHR48069:SF3">
    <property type="entry name" value="DIHYDROFOLATE REDUCTASE"/>
    <property type="match status" value="1"/>
</dbReference>
<evidence type="ECO:0000256" key="8">
    <source>
        <dbReference type="PIRNR" id="PIRNR000194"/>
    </source>
</evidence>
<dbReference type="AlphaFoldDB" id="A0A1U7JL04"/>
<keyword evidence="6 8" id="KW-0560">Oxidoreductase</keyword>
<organism evidence="11 12">
    <name type="scientific">Pseudovibrio exalbescens</name>
    <dbReference type="NCBI Taxonomy" id="197461"/>
    <lineage>
        <taxon>Bacteria</taxon>
        <taxon>Pseudomonadati</taxon>
        <taxon>Pseudomonadota</taxon>
        <taxon>Alphaproteobacteria</taxon>
        <taxon>Hyphomicrobiales</taxon>
        <taxon>Stappiaceae</taxon>
        <taxon>Pseudovibrio</taxon>
    </lineage>
</organism>
<dbReference type="PROSITE" id="PS00075">
    <property type="entry name" value="DHFR_1"/>
    <property type="match status" value="1"/>
</dbReference>
<dbReference type="GO" id="GO:0046655">
    <property type="term" value="P:folic acid metabolic process"/>
    <property type="evidence" value="ECO:0007669"/>
    <property type="project" value="TreeGrafter"/>
</dbReference>
<evidence type="ECO:0000256" key="9">
    <source>
        <dbReference type="RuleBase" id="RU004474"/>
    </source>
</evidence>
<dbReference type="STRING" id="197461.A3843_03330"/>
<dbReference type="PANTHER" id="PTHR48069">
    <property type="entry name" value="DIHYDROFOLATE REDUCTASE"/>
    <property type="match status" value="1"/>
</dbReference>
<evidence type="ECO:0000313" key="12">
    <source>
        <dbReference type="Proteomes" id="UP000185783"/>
    </source>
</evidence>
<keyword evidence="11" id="KW-0418">Kinase</keyword>
<keyword evidence="12" id="KW-1185">Reference proteome</keyword>
<dbReference type="InterPro" id="IPR024072">
    <property type="entry name" value="DHFR-like_dom_sf"/>
</dbReference>
<proteinExistence type="inferred from homology"/>
<protein>
    <recommendedName>
        <fullName evidence="3 8">Dihydrofolate reductase</fullName>
        <ecNumber evidence="3 8">1.5.1.3</ecNumber>
    </recommendedName>
</protein>
<evidence type="ECO:0000256" key="3">
    <source>
        <dbReference type="ARBA" id="ARBA00012856"/>
    </source>
</evidence>
<evidence type="ECO:0000256" key="2">
    <source>
        <dbReference type="ARBA" id="ARBA00009539"/>
    </source>
</evidence>
<dbReference type="GO" id="GO:0005829">
    <property type="term" value="C:cytosol"/>
    <property type="evidence" value="ECO:0007669"/>
    <property type="project" value="TreeGrafter"/>
</dbReference>
<dbReference type="EC" id="1.5.1.3" evidence="3 8"/>
<keyword evidence="5 8" id="KW-0521">NADP</keyword>
<dbReference type="PROSITE" id="PS51330">
    <property type="entry name" value="DHFR_2"/>
    <property type="match status" value="1"/>
</dbReference>
<evidence type="ECO:0000256" key="5">
    <source>
        <dbReference type="ARBA" id="ARBA00022857"/>
    </source>
</evidence>
<comment type="caution">
    <text evidence="11">The sequence shown here is derived from an EMBL/GenBank/DDBJ whole genome shotgun (WGS) entry which is preliminary data.</text>
</comment>
<sequence>MTAISMIAAVAENGVIGANNSMPWSISTDLKFFRRTTMGKPMIMGRRTLLSIGRPLPGRTSIVVTRDPGFAFEGVVVAHSVDAAIEAALSEAAAKNLDEIMIIGGGEVYREAMPRATRLYITRVHDRPEGDTFFPSLNEGDWELVERQPFERGEKDSAATSLEVFERKIR</sequence>
<dbReference type="GO" id="GO:0004146">
    <property type="term" value="F:dihydrofolate reductase activity"/>
    <property type="evidence" value="ECO:0007669"/>
    <property type="project" value="UniProtKB-EC"/>
</dbReference>
<dbReference type="GO" id="GO:0006730">
    <property type="term" value="P:one-carbon metabolic process"/>
    <property type="evidence" value="ECO:0007669"/>
    <property type="project" value="UniProtKB-KW"/>
</dbReference>
<dbReference type="InterPro" id="IPR012259">
    <property type="entry name" value="DHFR"/>
</dbReference>
<dbReference type="CDD" id="cd00209">
    <property type="entry name" value="DHFR"/>
    <property type="match status" value="1"/>
</dbReference>
<keyword evidence="11" id="KW-0808">Transferase</keyword>
<accession>A0A1U7JL04</accession>
<dbReference type="GO" id="GO:0016301">
    <property type="term" value="F:kinase activity"/>
    <property type="evidence" value="ECO:0007669"/>
    <property type="project" value="UniProtKB-KW"/>
</dbReference>
<comment type="function">
    <text evidence="7 8">Key enzyme in folate metabolism. Catalyzes an essential reaction for de novo glycine and purine synthesis, and for DNA precursor synthesis.</text>
</comment>
<comment type="pathway">
    <text evidence="1 8">Cofactor biosynthesis; tetrahydrofolate biosynthesis; 5,6,7,8-tetrahydrofolate from 7,8-dihydrofolate: step 1/1.</text>
</comment>
<evidence type="ECO:0000256" key="1">
    <source>
        <dbReference type="ARBA" id="ARBA00004903"/>
    </source>
</evidence>
<dbReference type="GO" id="GO:0046452">
    <property type="term" value="P:dihydrofolate metabolic process"/>
    <property type="evidence" value="ECO:0007669"/>
    <property type="project" value="TreeGrafter"/>
</dbReference>
<dbReference type="InterPro" id="IPR017925">
    <property type="entry name" value="DHFR_CS"/>
</dbReference>
<evidence type="ECO:0000256" key="6">
    <source>
        <dbReference type="ARBA" id="ARBA00023002"/>
    </source>
</evidence>
<dbReference type="PIRSF" id="PIRSF000194">
    <property type="entry name" value="DHFR"/>
    <property type="match status" value="1"/>
</dbReference>
<evidence type="ECO:0000313" key="11">
    <source>
        <dbReference type="EMBL" id="OKL45372.1"/>
    </source>
</evidence>
<dbReference type="Gene3D" id="3.40.430.10">
    <property type="entry name" value="Dihydrofolate Reductase, subunit A"/>
    <property type="match status" value="1"/>
</dbReference>
<dbReference type="SUPFAM" id="SSF53597">
    <property type="entry name" value="Dihydrofolate reductase-like"/>
    <property type="match status" value="1"/>
</dbReference>
<dbReference type="Pfam" id="PF00186">
    <property type="entry name" value="DHFR_1"/>
    <property type="match status" value="1"/>
</dbReference>
<dbReference type="GO" id="GO:0046654">
    <property type="term" value="P:tetrahydrofolate biosynthetic process"/>
    <property type="evidence" value="ECO:0007669"/>
    <property type="project" value="UniProtKB-UniPathway"/>
</dbReference>
<dbReference type="FunFam" id="3.40.430.10:FF:000001">
    <property type="entry name" value="Dihydrofolate reductase"/>
    <property type="match status" value="1"/>
</dbReference>
<dbReference type="EMBL" id="LVVZ01000005">
    <property type="protein sequence ID" value="OKL45372.1"/>
    <property type="molecule type" value="Genomic_DNA"/>
</dbReference>
<keyword evidence="4 8" id="KW-0554">One-carbon metabolism</keyword>